<evidence type="ECO:0000259" key="3">
    <source>
        <dbReference type="PROSITE" id="PS51186"/>
    </source>
</evidence>
<dbReference type="PROSITE" id="PS51186">
    <property type="entry name" value="GNAT"/>
    <property type="match status" value="1"/>
</dbReference>
<dbReference type="PANTHER" id="PTHR43877">
    <property type="entry name" value="AMINOALKYLPHOSPHONATE N-ACETYLTRANSFERASE-RELATED-RELATED"/>
    <property type="match status" value="1"/>
</dbReference>
<gene>
    <name evidence="4" type="ORF">SAMN04488002_1634</name>
</gene>
<evidence type="ECO:0000256" key="1">
    <source>
        <dbReference type="ARBA" id="ARBA00022679"/>
    </source>
</evidence>
<protein>
    <submittedName>
        <fullName evidence="4">Acetyltransferase (GNAT) domain-containing protein</fullName>
    </submittedName>
</protein>
<organism evidence="4 5">
    <name type="scientific">Litoreibacter janthinus</name>
    <dbReference type="NCBI Taxonomy" id="670154"/>
    <lineage>
        <taxon>Bacteria</taxon>
        <taxon>Pseudomonadati</taxon>
        <taxon>Pseudomonadota</taxon>
        <taxon>Alphaproteobacteria</taxon>
        <taxon>Rhodobacterales</taxon>
        <taxon>Roseobacteraceae</taxon>
        <taxon>Litoreibacter</taxon>
    </lineage>
</organism>
<dbReference type="GO" id="GO:0016747">
    <property type="term" value="F:acyltransferase activity, transferring groups other than amino-acyl groups"/>
    <property type="evidence" value="ECO:0007669"/>
    <property type="project" value="InterPro"/>
</dbReference>
<dbReference type="InterPro" id="IPR016181">
    <property type="entry name" value="Acyl_CoA_acyltransferase"/>
</dbReference>
<dbReference type="CDD" id="cd04301">
    <property type="entry name" value="NAT_SF"/>
    <property type="match status" value="1"/>
</dbReference>
<reference evidence="5" key="1">
    <citation type="submission" date="2016-10" db="EMBL/GenBank/DDBJ databases">
        <authorList>
            <person name="Varghese N."/>
            <person name="Submissions S."/>
        </authorList>
    </citation>
    <scope>NUCLEOTIDE SEQUENCE [LARGE SCALE GENOMIC DNA]</scope>
    <source>
        <strain evidence="5">DSM 26921</strain>
    </source>
</reference>
<keyword evidence="2" id="KW-0012">Acyltransferase</keyword>
<evidence type="ECO:0000256" key="2">
    <source>
        <dbReference type="ARBA" id="ARBA00023315"/>
    </source>
</evidence>
<dbReference type="RefSeq" id="WP_175500649.1">
    <property type="nucleotide sequence ID" value="NZ_FOYO01000001.1"/>
</dbReference>
<evidence type="ECO:0000313" key="4">
    <source>
        <dbReference type="EMBL" id="SFR42788.1"/>
    </source>
</evidence>
<dbReference type="SUPFAM" id="SSF55729">
    <property type="entry name" value="Acyl-CoA N-acyltransferases (Nat)"/>
    <property type="match status" value="1"/>
</dbReference>
<sequence length="164" mass="18215">MSVRALTRADAEAFHALHIEGVSTFPTAFLRSLDEVRNTPLLDTERMLGSGKMLGAFSGETLIGLAGLAQNDFAMARHRALLGPFYVSQNFHGQGVAQALMDAVFERAHDLGILQIELFVWSENLRAQRFYLRNGFEQTGVIPRSVIVDGVPCDDFFMVRALDR</sequence>
<dbReference type="InterPro" id="IPR050832">
    <property type="entry name" value="Bact_Acetyltransf"/>
</dbReference>
<dbReference type="Gene3D" id="3.40.630.30">
    <property type="match status" value="1"/>
</dbReference>
<name>A0A1I6GKS6_9RHOB</name>
<keyword evidence="5" id="KW-1185">Reference proteome</keyword>
<keyword evidence="1 4" id="KW-0808">Transferase</keyword>
<feature type="domain" description="N-acetyltransferase" evidence="3">
    <location>
        <begin position="1"/>
        <end position="163"/>
    </location>
</feature>
<proteinExistence type="predicted"/>
<dbReference type="EMBL" id="FOYO01000001">
    <property type="protein sequence ID" value="SFR42788.1"/>
    <property type="molecule type" value="Genomic_DNA"/>
</dbReference>
<dbReference type="Proteomes" id="UP000199658">
    <property type="component" value="Unassembled WGS sequence"/>
</dbReference>
<dbReference type="InterPro" id="IPR000182">
    <property type="entry name" value="GNAT_dom"/>
</dbReference>
<dbReference type="AlphaFoldDB" id="A0A1I6GKS6"/>
<evidence type="ECO:0000313" key="5">
    <source>
        <dbReference type="Proteomes" id="UP000199658"/>
    </source>
</evidence>
<dbReference type="Pfam" id="PF00583">
    <property type="entry name" value="Acetyltransf_1"/>
    <property type="match status" value="1"/>
</dbReference>
<dbReference type="STRING" id="670154.SAMN04488002_1634"/>
<accession>A0A1I6GKS6</accession>